<proteinExistence type="predicted"/>
<gene>
    <name evidence="4" type="ORF">IAB46_00870</name>
</gene>
<dbReference type="Pfam" id="PF21117">
    <property type="entry name" value="MRB1590_C"/>
    <property type="match status" value="1"/>
</dbReference>
<feature type="domain" description="MRB1590-like C-terminal" evidence="3">
    <location>
        <begin position="471"/>
        <end position="568"/>
    </location>
</feature>
<reference evidence="4" key="2">
    <citation type="journal article" date="2021" name="PeerJ">
        <title>Extensive microbial diversity within the chicken gut microbiome revealed by metagenomics and culture.</title>
        <authorList>
            <person name="Gilroy R."/>
            <person name="Ravi A."/>
            <person name="Getino M."/>
            <person name="Pursley I."/>
            <person name="Horton D.L."/>
            <person name="Alikhan N.F."/>
            <person name="Baker D."/>
            <person name="Gharbi K."/>
            <person name="Hall N."/>
            <person name="Watson M."/>
            <person name="Adriaenssens E.M."/>
            <person name="Foster-Nyarko E."/>
            <person name="Jarju S."/>
            <person name="Secka A."/>
            <person name="Antonio M."/>
            <person name="Oren A."/>
            <person name="Chaudhuri R.R."/>
            <person name="La Ragione R."/>
            <person name="Hildebrand F."/>
            <person name="Pallen M.J."/>
        </authorList>
    </citation>
    <scope>NUCLEOTIDE SEQUENCE</scope>
    <source>
        <strain evidence="4">CHK178-757</strain>
    </source>
</reference>
<name>A0A9D1JPX3_9FIRM</name>
<evidence type="ECO:0000259" key="3">
    <source>
        <dbReference type="Pfam" id="PF21117"/>
    </source>
</evidence>
<dbReference type="EMBL" id="DVIT01000004">
    <property type="protein sequence ID" value="HIS46109.1"/>
    <property type="molecule type" value="Genomic_DNA"/>
</dbReference>
<organism evidence="4 5">
    <name type="scientific">Candidatus Scybalocola faecigallinarum</name>
    <dbReference type="NCBI Taxonomy" id="2840941"/>
    <lineage>
        <taxon>Bacteria</taxon>
        <taxon>Bacillati</taxon>
        <taxon>Bacillota</taxon>
        <taxon>Clostridia</taxon>
        <taxon>Lachnospirales</taxon>
        <taxon>Lachnospiraceae</taxon>
        <taxon>Lachnospiraceae incertae sedis</taxon>
        <taxon>Candidatus Scybalocola (ex Gilroy et al. 2021)</taxon>
    </lineage>
</organism>
<dbReference type="AlphaFoldDB" id="A0A9D1JPX3"/>
<dbReference type="Pfam" id="PF09818">
    <property type="entry name" value="ABC_ATPase"/>
    <property type="match status" value="1"/>
</dbReference>
<dbReference type="PANTHER" id="PTHR38149:SF1">
    <property type="entry name" value="ATPASE"/>
    <property type="match status" value="1"/>
</dbReference>
<dbReference type="InterPro" id="IPR046834">
    <property type="entry name" value="ABC_ATPase_C"/>
</dbReference>
<dbReference type="InterPro" id="IPR046833">
    <property type="entry name" value="ABC_N"/>
</dbReference>
<protein>
    <submittedName>
        <fullName evidence="4">ABC-ATPase domain-containing protein</fullName>
    </submittedName>
</protein>
<reference evidence="4" key="1">
    <citation type="submission" date="2020-10" db="EMBL/GenBank/DDBJ databases">
        <authorList>
            <person name="Gilroy R."/>
        </authorList>
    </citation>
    <scope>NUCLEOTIDE SEQUENCE</scope>
    <source>
        <strain evidence="4">CHK178-757</strain>
    </source>
</reference>
<sequence length="569" mass="63460">MKTAEDLKDLLNRIDHRGYPAYKDTKGIYQFRGYRMSIDHVQGDPFASPSKISIHVSGKDAGFPVRLYDRPWKKTALCDALLRLFFRQTESFTFKAKGSGKSGLIGVSRCGQEILERSACQMDPASGDIILRLDVGFPANGRTINSKELIRIFYDFLPVCVQKTLFYKALDPKKTEAVMELAQDQQTIREQLQALGLCAFIANGAILPRESGISQKPMKQAVPFKAPDSMAVTLDLPYKGKLTGMGIPKGITLIVGGGYHGKSTLLEALERGVYNHIAGDGREYVITDSSAMKIRAEDGRSVRQTDISMFINDLPNKKDTKHFHTEDASGSTSQAANVIEAMESGSHLLLIDEDTSASNFMVRDALMESVVSRSCEPITPLIHRIRQLYEDWDISTILVAGSSGAFFEKADHIIQMDRYVPAEITRLAKEKSRLYFQNMAAAPGENVPKAALPDFNRCPRIPLGSRDERIKIRVNGRDSVSVNKETIDLRYVEQLTDSEQLMTLGYLLSYTSKHLANGKKTITNIVDELEKLLREKGLAAVCEGSYLPAGLAMPRRQEIFACINRYRRI</sequence>
<comment type="caution">
    <text evidence="4">The sequence shown here is derived from an EMBL/GenBank/DDBJ whole genome shotgun (WGS) entry which is preliminary data.</text>
</comment>
<evidence type="ECO:0000313" key="4">
    <source>
        <dbReference type="EMBL" id="HIS46109.1"/>
    </source>
</evidence>
<dbReference type="PANTHER" id="PTHR38149">
    <property type="entry name" value="ATPASE"/>
    <property type="match status" value="1"/>
</dbReference>
<feature type="domain" description="ATPase of the ABC class C-terminal" evidence="1">
    <location>
        <begin position="174"/>
        <end position="434"/>
    </location>
</feature>
<evidence type="ECO:0000259" key="1">
    <source>
        <dbReference type="Pfam" id="PF09818"/>
    </source>
</evidence>
<evidence type="ECO:0000259" key="2">
    <source>
        <dbReference type="Pfam" id="PF20446"/>
    </source>
</evidence>
<feature type="domain" description="ATPase of the ABC class N-terminal" evidence="2">
    <location>
        <begin position="5"/>
        <end position="168"/>
    </location>
</feature>
<dbReference type="Pfam" id="PF20446">
    <property type="entry name" value="ABC_N"/>
    <property type="match status" value="1"/>
</dbReference>
<dbReference type="InterPro" id="IPR027417">
    <property type="entry name" value="P-loop_NTPase"/>
</dbReference>
<dbReference type="SUPFAM" id="SSF52540">
    <property type="entry name" value="P-loop containing nucleoside triphosphate hydrolases"/>
    <property type="match status" value="1"/>
</dbReference>
<dbReference type="Proteomes" id="UP000823927">
    <property type="component" value="Unassembled WGS sequence"/>
</dbReference>
<dbReference type="Gene3D" id="3.40.50.300">
    <property type="entry name" value="P-loop containing nucleotide triphosphate hydrolases"/>
    <property type="match status" value="1"/>
</dbReference>
<dbReference type="InterPro" id="IPR019195">
    <property type="entry name" value="ABC_ATPase_put"/>
</dbReference>
<accession>A0A9D1JPX3</accession>
<evidence type="ECO:0000313" key="5">
    <source>
        <dbReference type="Proteomes" id="UP000823927"/>
    </source>
</evidence>
<dbReference type="InterPro" id="IPR049069">
    <property type="entry name" value="MRB1590-like_C"/>
</dbReference>